<dbReference type="InterPro" id="IPR020583">
    <property type="entry name" value="Inositol_monoP_metal-BS"/>
</dbReference>
<name>A0A4R0KY16_9ACTN</name>
<accession>A0A4R0KY16</accession>
<evidence type="ECO:0000256" key="1">
    <source>
        <dbReference type="ARBA" id="ARBA00022723"/>
    </source>
</evidence>
<dbReference type="Gene3D" id="3.30.540.10">
    <property type="entry name" value="Fructose-1,6-Bisphosphatase, subunit A, domain 1"/>
    <property type="match status" value="1"/>
</dbReference>
<dbReference type="AlphaFoldDB" id="A0A4R0KY16"/>
<feature type="binding site" evidence="4">
    <location>
        <position position="404"/>
    </location>
    <ligand>
        <name>Mg(2+)</name>
        <dbReference type="ChEBI" id="CHEBI:18420"/>
        <label>1</label>
        <note>catalytic</note>
    </ligand>
</feature>
<keyword evidence="1 4" id="KW-0479">Metal-binding</keyword>
<dbReference type="PRINTS" id="PR00377">
    <property type="entry name" value="IMPHPHTASES"/>
</dbReference>
<dbReference type="GO" id="GO:0008934">
    <property type="term" value="F:inositol monophosphate 1-phosphatase activity"/>
    <property type="evidence" value="ECO:0007669"/>
    <property type="project" value="TreeGrafter"/>
</dbReference>
<dbReference type="Proteomes" id="UP000291144">
    <property type="component" value="Unassembled WGS sequence"/>
</dbReference>
<gene>
    <name evidence="6" type="ORF">E0H73_01055</name>
</gene>
<sequence>MRETESAGVLTRLDRQLERRDLQRDVSQAPASPRYGVQVCGHHLGDVAQLVGLLDQPIQRKQRATDPGLLPIEQHDRPVLAHHAVRALNIRVIDRARHACGQFLDAALDSGKVTTKLANQLFVEVAFTAQVCQQCLRDRGQVVLRQASEIRVGHRTLQLAERRRLRHQRSGSRLLHSRTAHKRENTSLPSRIVDMRKQRCRSLWVRALHRPMHCGSMWVDHWRRVLDDDVLAIHLEHPGSTPALHPEHLNRPSNYRGSRQDGPHPLRQSRNILPIPRPLRKLRHYPPHPLSPSGNIARSVHDEVRRVEPAVGPSLGLIASFVVDGADDLQLAFDTADLASEVALAYFESGVSATLKADGTPVTEADRAVERLIRETLAAARPHDALLGEELGRLGESDRVWIIDPIDGTSYFSRHDPNWRVQIALEVAGSIEIAVVTAPALRRCWWATRGGGSFESSWPREAADSRRLEVSTTSTLADARLEALDDTSRARLAPNVAHPPATPLPLIELVRGELDAFLVERYHLWDHAPWILLVEEAGGRFTNPSGGHTGDQAGGLYSNTNLHPQLLTTLHYPPHQ</sequence>
<organism evidence="6 7">
    <name type="scientific">Kribbella pittospori</name>
    <dbReference type="NCBI Taxonomy" id="722689"/>
    <lineage>
        <taxon>Bacteria</taxon>
        <taxon>Bacillati</taxon>
        <taxon>Actinomycetota</taxon>
        <taxon>Actinomycetes</taxon>
        <taxon>Propionibacteriales</taxon>
        <taxon>Kribbellaceae</taxon>
        <taxon>Kribbella</taxon>
    </lineage>
</organism>
<keyword evidence="7" id="KW-1185">Reference proteome</keyword>
<dbReference type="OrthoDB" id="9772456at2"/>
<evidence type="ECO:0000256" key="5">
    <source>
        <dbReference type="SAM" id="MobiDB-lite"/>
    </source>
</evidence>
<protein>
    <submittedName>
        <fullName evidence="6">Inositol monophosphatase</fullName>
    </submittedName>
</protein>
<dbReference type="EMBL" id="SJKB01000001">
    <property type="protein sequence ID" value="TCC65560.1"/>
    <property type="molecule type" value="Genomic_DNA"/>
</dbReference>
<feature type="binding site" evidence="4">
    <location>
        <position position="406"/>
    </location>
    <ligand>
        <name>Mg(2+)</name>
        <dbReference type="ChEBI" id="CHEBI:18420"/>
        <label>1</label>
        <note>catalytic</note>
    </ligand>
</feature>
<dbReference type="SUPFAM" id="SSF56655">
    <property type="entry name" value="Carbohydrate phosphatase"/>
    <property type="match status" value="1"/>
</dbReference>
<comment type="cofactor">
    <cofactor evidence="4">
        <name>Mg(2+)</name>
        <dbReference type="ChEBI" id="CHEBI:18420"/>
    </cofactor>
</comment>
<evidence type="ECO:0000256" key="2">
    <source>
        <dbReference type="ARBA" id="ARBA00022801"/>
    </source>
</evidence>
<evidence type="ECO:0000256" key="3">
    <source>
        <dbReference type="ARBA" id="ARBA00022842"/>
    </source>
</evidence>
<dbReference type="InterPro" id="IPR000760">
    <property type="entry name" value="Inositol_monophosphatase-like"/>
</dbReference>
<dbReference type="GO" id="GO:0007165">
    <property type="term" value="P:signal transduction"/>
    <property type="evidence" value="ECO:0007669"/>
    <property type="project" value="TreeGrafter"/>
</dbReference>
<feature type="binding site" evidence="4">
    <location>
        <position position="389"/>
    </location>
    <ligand>
        <name>Mg(2+)</name>
        <dbReference type="ChEBI" id="CHEBI:18420"/>
        <label>1</label>
        <note>catalytic</note>
    </ligand>
</feature>
<reference evidence="6 7" key="1">
    <citation type="submission" date="2019-02" db="EMBL/GenBank/DDBJ databases">
        <title>Kribbella capetownensis sp. nov. and Kribbella speibonae sp. nov., isolated from soil.</title>
        <authorList>
            <person name="Curtis S.M."/>
            <person name="Norton I."/>
            <person name="Everest G.J."/>
            <person name="Meyers P.R."/>
        </authorList>
    </citation>
    <scope>NUCLEOTIDE SEQUENCE [LARGE SCALE GENOMIC DNA]</scope>
    <source>
        <strain evidence="6 7">NRRL B-24813</strain>
    </source>
</reference>
<keyword evidence="2" id="KW-0378">Hydrolase</keyword>
<evidence type="ECO:0000313" key="6">
    <source>
        <dbReference type="EMBL" id="TCC65560.1"/>
    </source>
</evidence>
<dbReference type="PANTHER" id="PTHR20854:SF4">
    <property type="entry name" value="INOSITOL-1-MONOPHOSPHATASE-RELATED"/>
    <property type="match status" value="1"/>
</dbReference>
<evidence type="ECO:0000256" key="4">
    <source>
        <dbReference type="PIRSR" id="PIRSR600760-2"/>
    </source>
</evidence>
<dbReference type="Pfam" id="PF00459">
    <property type="entry name" value="Inositol_P"/>
    <property type="match status" value="1"/>
</dbReference>
<proteinExistence type="predicted"/>
<feature type="binding site" evidence="4">
    <location>
        <position position="526"/>
    </location>
    <ligand>
        <name>Mg(2+)</name>
        <dbReference type="ChEBI" id="CHEBI:18420"/>
        <label>1</label>
        <note>catalytic</note>
    </ligand>
</feature>
<keyword evidence="3 4" id="KW-0460">Magnesium</keyword>
<feature type="binding site" evidence="4">
    <location>
        <position position="407"/>
    </location>
    <ligand>
        <name>Mg(2+)</name>
        <dbReference type="ChEBI" id="CHEBI:18420"/>
        <label>1</label>
        <note>catalytic</note>
    </ligand>
</feature>
<dbReference type="GO" id="GO:0006020">
    <property type="term" value="P:inositol metabolic process"/>
    <property type="evidence" value="ECO:0007669"/>
    <property type="project" value="TreeGrafter"/>
</dbReference>
<dbReference type="Gene3D" id="3.40.190.80">
    <property type="match status" value="1"/>
</dbReference>
<dbReference type="PANTHER" id="PTHR20854">
    <property type="entry name" value="INOSITOL MONOPHOSPHATASE"/>
    <property type="match status" value="1"/>
</dbReference>
<comment type="caution">
    <text evidence="6">The sequence shown here is derived from an EMBL/GenBank/DDBJ whole genome shotgun (WGS) entry which is preliminary data.</text>
</comment>
<evidence type="ECO:0000313" key="7">
    <source>
        <dbReference type="Proteomes" id="UP000291144"/>
    </source>
</evidence>
<feature type="region of interest" description="Disordered" evidence="5">
    <location>
        <begin position="238"/>
        <end position="271"/>
    </location>
</feature>
<dbReference type="GO" id="GO:0046872">
    <property type="term" value="F:metal ion binding"/>
    <property type="evidence" value="ECO:0007669"/>
    <property type="project" value="UniProtKB-KW"/>
</dbReference>
<dbReference type="PROSITE" id="PS00629">
    <property type="entry name" value="IMP_1"/>
    <property type="match status" value="1"/>
</dbReference>